<keyword evidence="2 5" id="KW-0812">Transmembrane</keyword>
<name>A0A095A603_SCHHA</name>
<keyword evidence="5" id="KW-0472">Membrane</keyword>
<keyword evidence="4 5" id="KW-1133">Transmembrane helix</keyword>
<accession>A0A095A603</accession>
<dbReference type="EMBL" id="KL251713">
    <property type="protein sequence ID" value="KGB41089.1"/>
    <property type="molecule type" value="Genomic_DNA"/>
</dbReference>
<evidence type="ECO:0000313" key="6">
    <source>
        <dbReference type="EMBL" id="KGB41089.1"/>
    </source>
</evidence>
<keyword evidence="3" id="KW-0732">Signal</keyword>
<evidence type="ECO:0008006" key="7">
    <source>
        <dbReference type="Google" id="ProtNLM"/>
    </source>
</evidence>
<organism evidence="6">
    <name type="scientific">Schistosoma haematobium</name>
    <name type="common">Blood fluke</name>
    <dbReference type="NCBI Taxonomy" id="6185"/>
    <lineage>
        <taxon>Eukaryota</taxon>
        <taxon>Metazoa</taxon>
        <taxon>Spiralia</taxon>
        <taxon>Lophotrochozoa</taxon>
        <taxon>Platyhelminthes</taxon>
        <taxon>Trematoda</taxon>
        <taxon>Digenea</taxon>
        <taxon>Strigeidida</taxon>
        <taxon>Schistosomatoidea</taxon>
        <taxon>Schistosomatidae</taxon>
        <taxon>Schistosoma</taxon>
    </lineage>
</organism>
<comment type="subcellular location">
    <subcellularLocation>
        <location evidence="1">Membrane</location>
        <topology evidence="1">Single-pass type I membrane protein</topology>
    </subcellularLocation>
</comment>
<feature type="transmembrane region" description="Helical" evidence="5">
    <location>
        <begin position="394"/>
        <end position="415"/>
    </location>
</feature>
<protein>
    <recommendedName>
        <fullName evidence="7">PSI domain-containing protein</fullName>
    </recommendedName>
</protein>
<dbReference type="PANTHER" id="PTHR13055">
    <property type="entry name" value="TUMOR ENDOTHELIAL MARKER 7 RELATED"/>
    <property type="match status" value="1"/>
</dbReference>
<evidence type="ECO:0000256" key="1">
    <source>
        <dbReference type="ARBA" id="ARBA00004479"/>
    </source>
</evidence>
<evidence type="ECO:0000256" key="4">
    <source>
        <dbReference type="ARBA" id="ARBA00022989"/>
    </source>
</evidence>
<proteinExistence type="predicted"/>
<dbReference type="InterPro" id="IPR031152">
    <property type="entry name" value="PLXDC"/>
</dbReference>
<reference evidence="6" key="1">
    <citation type="journal article" date="2012" name="Nat. Genet.">
        <title>Whole-genome sequence of Schistosoma haematobium.</title>
        <authorList>
            <person name="Young N.D."/>
            <person name="Jex A.R."/>
            <person name="Li B."/>
            <person name="Liu S."/>
            <person name="Yang L."/>
            <person name="Xiong Z."/>
            <person name="Li Y."/>
            <person name="Cantacessi C."/>
            <person name="Hall R.S."/>
            <person name="Xu X."/>
            <person name="Chen F."/>
            <person name="Wu X."/>
            <person name="Zerlotini A."/>
            <person name="Oliveira G."/>
            <person name="Hofmann A."/>
            <person name="Zhang G."/>
            <person name="Fang X."/>
            <person name="Kang Y."/>
            <person name="Campbell B.E."/>
            <person name="Loukas A."/>
            <person name="Ranganathan S."/>
            <person name="Rollinson D."/>
            <person name="Rinaldi G."/>
            <person name="Brindley P.J."/>
            <person name="Yang H."/>
            <person name="Wang J."/>
            <person name="Wang J."/>
            <person name="Gasser R.B."/>
        </authorList>
    </citation>
    <scope>NUCLEOTIDE SEQUENCE [LARGE SCALE GENOMIC DNA]</scope>
</reference>
<gene>
    <name evidence="6" type="ORF">MS3_09589</name>
</gene>
<dbReference type="GO" id="GO:0016020">
    <property type="term" value="C:membrane"/>
    <property type="evidence" value="ECO:0007669"/>
    <property type="project" value="UniProtKB-SubCell"/>
</dbReference>
<evidence type="ECO:0000256" key="5">
    <source>
        <dbReference type="SAM" id="Phobius"/>
    </source>
</evidence>
<evidence type="ECO:0000256" key="3">
    <source>
        <dbReference type="ARBA" id="ARBA00022729"/>
    </source>
</evidence>
<sequence length="418" mass="48110">MCCDFEIQPVFTLFFEFDLKDYTIDQCALNINRCGATTRLKHSNYLQLIQFNQLNSIQLMNSEKILLTSDIPLVNCALYIMMNSIQHLDTMFPIKFYGEYYKTVRILSNDKFLTVRWPNLNIYNAHGKEMKERVINSFLIIHCLYIAIYQIPNGTFNETEESMPGSTIYYPTKIQNNAYSPYYKNTAIKVPAFLIKSNTLMEFIPDPICSDQTSCGECLKPGAFATKCYWCPRTRRCTNTHDSYGRIWKKGECQIQNSKNCTVQNDVLTTPIRNIIGVAKSSIRRNKLTNLTQKITNNKLSEHVPNTTTVQNSKNCTVQNDVLTTPIRNIIGVAKSSIRRNKLTNLTQKITNNKLSEHVPNTTTVQVIQVNKTLSIQLGNMFFILHHVIDSSYIILWMLATVFIIHFIILFNILCNLL</sequence>
<evidence type="ECO:0000256" key="2">
    <source>
        <dbReference type="ARBA" id="ARBA00022692"/>
    </source>
</evidence>
<dbReference type="AlphaFoldDB" id="A0A095A603"/>
<dbReference type="PANTHER" id="PTHR13055:SF12">
    <property type="entry name" value="LD40707P"/>
    <property type="match status" value="1"/>
</dbReference>